<dbReference type="GO" id="GO:0005829">
    <property type="term" value="C:cytosol"/>
    <property type="evidence" value="ECO:0007669"/>
    <property type="project" value="TreeGrafter"/>
</dbReference>
<organism evidence="8 9">
    <name type="scientific">Xylanibacillus composti</name>
    <dbReference type="NCBI Taxonomy" id="1572762"/>
    <lineage>
        <taxon>Bacteria</taxon>
        <taxon>Bacillati</taxon>
        <taxon>Bacillota</taxon>
        <taxon>Bacilli</taxon>
        <taxon>Bacillales</taxon>
        <taxon>Paenibacillaceae</taxon>
        <taxon>Xylanibacillus</taxon>
    </lineage>
</organism>
<dbReference type="GO" id="GO:0000166">
    <property type="term" value="F:nucleotide binding"/>
    <property type="evidence" value="ECO:0007669"/>
    <property type="project" value="UniProtKB-KW"/>
</dbReference>
<dbReference type="SUPFAM" id="SSF52972">
    <property type="entry name" value="ITPase-like"/>
    <property type="match status" value="1"/>
</dbReference>
<keyword evidence="4 7" id="KW-0378">Hydrolase</keyword>
<evidence type="ECO:0000256" key="1">
    <source>
        <dbReference type="ARBA" id="ARBA00008023"/>
    </source>
</evidence>
<dbReference type="EMBL" id="BOVK01000015">
    <property type="protein sequence ID" value="GIQ68556.1"/>
    <property type="molecule type" value="Genomic_DNA"/>
</dbReference>
<evidence type="ECO:0000313" key="8">
    <source>
        <dbReference type="EMBL" id="GIQ68556.1"/>
    </source>
</evidence>
<evidence type="ECO:0000313" key="9">
    <source>
        <dbReference type="Proteomes" id="UP000677918"/>
    </source>
</evidence>
<gene>
    <name evidence="8" type="ORF">XYCOK13_13800</name>
</gene>
<dbReference type="InterPro" id="IPR029001">
    <property type="entry name" value="ITPase-like_fam"/>
</dbReference>
<dbReference type="RefSeq" id="WP_213411125.1">
    <property type="nucleotide sequence ID" value="NZ_BOVK01000015.1"/>
</dbReference>
<sequence length="217" mass="23221">MPAVPNPVVIATRNAGKVKEFEAMLGKLGLEVQSLADYPAIPDIPEDGATFRDNAIIKARAVAERLNRAVIADDSGLCVDRLDGAPGVYSARFAGEQATDAENNAKLLRKLQELAPESAWPQGADAADGTSVELLSAARFVCVLALVVPGKEQPVTAEGNCEGFILGKSRGDGGFGYDPLFYLPQLGQSMAELSLEEKNRLSHRSQALKRFMELISH</sequence>
<dbReference type="GO" id="GO:0017111">
    <property type="term" value="F:ribonucleoside triphosphate phosphatase activity"/>
    <property type="evidence" value="ECO:0007669"/>
    <property type="project" value="InterPro"/>
</dbReference>
<comment type="function">
    <text evidence="7">Pyrophosphatase that catalyzes the hydrolysis of nucleoside triphosphates to their monophosphate derivatives, with a high preference for the non-canonical purine nucleotides XTP (xanthosine triphosphate), dITP (deoxyinosine triphosphate) and ITP. Seems to function as a house-cleaning enzyme that removes non-canonical purine nucleotides from the nucleotide pool, thus preventing their incorporation into DNA/RNA and avoiding chromosomal lesions.</text>
</comment>
<dbReference type="CDD" id="cd00515">
    <property type="entry name" value="HAM1"/>
    <property type="match status" value="1"/>
</dbReference>
<comment type="catalytic activity">
    <reaction evidence="7">
        <text>dITP + H2O = dIMP + diphosphate + H(+)</text>
        <dbReference type="Rhea" id="RHEA:28342"/>
        <dbReference type="ChEBI" id="CHEBI:15377"/>
        <dbReference type="ChEBI" id="CHEBI:15378"/>
        <dbReference type="ChEBI" id="CHEBI:33019"/>
        <dbReference type="ChEBI" id="CHEBI:61194"/>
        <dbReference type="ChEBI" id="CHEBI:61382"/>
        <dbReference type="EC" id="3.6.1.66"/>
    </reaction>
</comment>
<comment type="catalytic activity">
    <reaction evidence="7">
        <text>ITP + H2O = IMP + diphosphate + H(+)</text>
        <dbReference type="Rhea" id="RHEA:29399"/>
        <dbReference type="ChEBI" id="CHEBI:15377"/>
        <dbReference type="ChEBI" id="CHEBI:15378"/>
        <dbReference type="ChEBI" id="CHEBI:33019"/>
        <dbReference type="ChEBI" id="CHEBI:58053"/>
        <dbReference type="ChEBI" id="CHEBI:61402"/>
        <dbReference type="EC" id="3.6.1.66"/>
    </reaction>
</comment>
<dbReference type="InterPro" id="IPR020922">
    <property type="entry name" value="dITP/XTP_pyrophosphatase"/>
</dbReference>
<dbReference type="Gene3D" id="3.90.950.10">
    <property type="match status" value="1"/>
</dbReference>
<comment type="caution">
    <text evidence="7">Lacks conserved residue(s) required for the propagation of feature annotation.</text>
</comment>
<keyword evidence="5 7" id="KW-0460">Magnesium</keyword>
<dbReference type="GO" id="GO:0036222">
    <property type="term" value="F:XTP diphosphatase activity"/>
    <property type="evidence" value="ECO:0007669"/>
    <property type="project" value="UniProtKB-UniRule"/>
</dbReference>
<feature type="binding site" evidence="7">
    <location>
        <position position="74"/>
    </location>
    <ligand>
        <name>Mg(2+)</name>
        <dbReference type="ChEBI" id="CHEBI:18420"/>
    </ligand>
</feature>
<dbReference type="Pfam" id="PF01725">
    <property type="entry name" value="Ham1p_like"/>
    <property type="match status" value="1"/>
</dbReference>
<dbReference type="PANTHER" id="PTHR11067">
    <property type="entry name" value="INOSINE TRIPHOSPHATE PYROPHOSPHATASE/HAM1 PROTEIN"/>
    <property type="match status" value="1"/>
</dbReference>
<dbReference type="GO" id="GO:0036220">
    <property type="term" value="F:ITP diphosphatase activity"/>
    <property type="evidence" value="ECO:0007669"/>
    <property type="project" value="UniProtKB-UniRule"/>
</dbReference>
<dbReference type="HAMAP" id="MF_01405">
    <property type="entry name" value="Non_canon_purine_NTPase"/>
    <property type="match status" value="1"/>
</dbReference>
<protein>
    <recommendedName>
        <fullName evidence="7">dITP/XTP pyrophosphatase</fullName>
        <ecNumber evidence="7">3.6.1.66</ecNumber>
    </recommendedName>
    <alternativeName>
        <fullName evidence="7">Non-canonical purine NTP pyrophosphatase</fullName>
    </alternativeName>
    <alternativeName>
        <fullName evidence="7">Non-standard purine NTP pyrophosphatase</fullName>
    </alternativeName>
    <alternativeName>
        <fullName evidence="7">Nucleoside-triphosphate diphosphatase</fullName>
    </alternativeName>
    <alternativeName>
        <fullName evidence="7">Nucleoside-triphosphate pyrophosphatase</fullName>
        <shortName evidence="7">NTPase</shortName>
    </alternativeName>
</protein>
<dbReference type="GO" id="GO:0009117">
    <property type="term" value="P:nucleotide metabolic process"/>
    <property type="evidence" value="ECO:0007669"/>
    <property type="project" value="UniProtKB-KW"/>
</dbReference>
<keyword evidence="2 7" id="KW-0479">Metal-binding</keyword>
<evidence type="ECO:0000256" key="3">
    <source>
        <dbReference type="ARBA" id="ARBA00022741"/>
    </source>
</evidence>
<dbReference type="GO" id="GO:0009146">
    <property type="term" value="P:purine nucleoside triphosphate catabolic process"/>
    <property type="evidence" value="ECO:0007669"/>
    <property type="project" value="UniProtKB-UniRule"/>
</dbReference>
<keyword evidence="6 7" id="KW-0546">Nucleotide metabolism</keyword>
<accession>A0A8J4M2H7</accession>
<comment type="caution">
    <text evidence="8">The sequence shown here is derived from an EMBL/GenBank/DDBJ whole genome shotgun (WGS) entry which is preliminary data.</text>
</comment>
<evidence type="ECO:0000256" key="4">
    <source>
        <dbReference type="ARBA" id="ARBA00022801"/>
    </source>
</evidence>
<feature type="binding site" evidence="7">
    <location>
        <position position="75"/>
    </location>
    <ligand>
        <name>substrate</name>
    </ligand>
</feature>
<dbReference type="PANTHER" id="PTHR11067:SF9">
    <property type="entry name" value="INOSINE TRIPHOSPHATE PYROPHOSPHATASE"/>
    <property type="match status" value="1"/>
</dbReference>
<feature type="binding site" evidence="7">
    <location>
        <begin position="12"/>
        <end position="17"/>
    </location>
    <ligand>
        <name>substrate</name>
    </ligand>
</feature>
<evidence type="ECO:0000256" key="2">
    <source>
        <dbReference type="ARBA" id="ARBA00022723"/>
    </source>
</evidence>
<comment type="cofactor">
    <cofactor evidence="7">
        <name>Mg(2+)</name>
        <dbReference type="ChEBI" id="CHEBI:18420"/>
    </cofactor>
    <text evidence="7">Binds 1 Mg(2+) ion per subunit.</text>
</comment>
<evidence type="ECO:0000256" key="6">
    <source>
        <dbReference type="ARBA" id="ARBA00023080"/>
    </source>
</evidence>
<reference evidence="8" key="1">
    <citation type="submission" date="2021-04" db="EMBL/GenBank/DDBJ databases">
        <title>Draft genome sequence of Xylanibacillus composti strain K13.</title>
        <authorList>
            <person name="Uke A."/>
            <person name="Chhe C."/>
            <person name="Baramee S."/>
            <person name="Kosugi A."/>
        </authorList>
    </citation>
    <scope>NUCLEOTIDE SEQUENCE</scope>
    <source>
        <strain evidence="8">K13</strain>
    </source>
</reference>
<dbReference type="AlphaFoldDB" id="A0A8J4M2H7"/>
<proteinExistence type="inferred from homology"/>
<feature type="binding site" evidence="7">
    <location>
        <begin position="203"/>
        <end position="204"/>
    </location>
    <ligand>
        <name>substrate</name>
    </ligand>
</feature>
<comment type="subunit">
    <text evidence="7">Homodimer.</text>
</comment>
<feature type="binding site" evidence="7">
    <location>
        <begin position="175"/>
        <end position="178"/>
    </location>
    <ligand>
        <name>substrate</name>
    </ligand>
</feature>
<feature type="active site" description="Proton acceptor" evidence="7">
    <location>
        <position position="74"/>
    </location>
</feature>
<keyword evidence="3 7" id="KW-0547">Nucleotide-binding</keyword>
<dbReference type="Proteomes" id="UP000677918">
    <property type="component" value="Unassembled WGS sequence"/>
</dbReference>
<name>A0A8J4M2H7_9BACL</name>
<dbReference type="GO" id="GO:0035870">
    <property type="term" value="F:dITP diphosphatase activity"/>
    <property type="evidence" value="ECO:0007669"/>
    <property type="project" value="UniProtKB-UniRule"/>
</dbReference>
<evidence type="ECO:0000256" key="5">
    <source>
        <dbReference type="ARBA" id="ARBA00022842"/>
    </source>
</evidence>
<dbReference type="EC" id="3.6.1.66" evidence="7"/>
<feature type="binding site" evidence="7">
    <location>
        <position position="198"/>
    </location>
    <ligand>
        <name>substrate</name>
    </ligand>
</feature>
<comment type="similarity">
    <text evidence="1 7">Belongs to the HAM1 NTPase family.</text>
</comment>
<dbReference type="InterPro" id="IPR002637">
    <property type="entry name" value="RdgB/HAM1"/>
</dbReference>
<evidence type="ECO:0000256" key="7">
    <source>
        <dbReference type="HAMAP-Rule" id="MF_01405"/>
    </source>
</evidence>
<keyword evidence="9" id="KW-1185">Reference proteome</keyword>
<comment type="catalytic activity">
    <reaction evidence="7">
        <text>XTP + H2O = XMP + diphosphate + H(+)</text>
        <dbReference type="Rhea" id="RHEA:28610"/>
        <dbReference type="ChEBI" id="CHEBI:15377"/>
        <dbReference type="ChEBI" id="CHEBI:15378"/>
        <dbReference type="ChEBI" id="CHEBI:33019"/>
        <dbReference type="ChEBI" id="CHEBI:57464"/>
        <dbReference type="ChEBI" id="CHEBI:61314"/>
        <dbReference type="EC" id="3.6.1.66"/>
    </reaction>
</comment>
<dbReference type="GO" id="GO:0046872">
    <property type="term" value="F:metal ion binding"/>
    <property type="evidence" value="ECO:0007669"/>
    <property type="project" value="UniProtKB-KW"/>
</dbReference>